<feature type="compositionally biased region" description="Low complexity" evidence="2">
    <location>
        <begin position="76"/>
        <end position="93"/>
    </location>
</feature>
<evidence type="ECO:0000256" key="2">
    <source>
        <dbReference type="SAM" id="MobiDB-lite"/>
    </source>
</evidence>
<dbReference type="Pfam" id="PF05949">
    <property type="entry name" value="DUF881"/>
    <property type="match status" value="1"/>
</dbReference>
<reference evidence="4" key="1">
    <citation type="journal article" date="2019" name="Int. J. Syst. Evol. Microbiol.">
        <title>The Global Catalogue of Microorganisms (GCM) 10K type strain sequencing project: providing services to taxonomists for standard genome sequencing and annotation.</title>
        <authorList>
            <consortium name="The Broad Institute Genomics Platform"/>
            <consortium name="The Broad Institute Genome Sequencing Center for Infectious Disease"/>
            <person name="Wu L."/>
            <person name="Ma J."/>
        </authorList>
    </citation>
    <scope>NUCLEOTIDE SEQUENCE [LARGE SCALE GENOMIC DNA]</scope>
    <source>
        <strain evidence="4">CCUG 56698</strain>
    </source>
</reference>
<feature type="region of interest" description="Disordered" evidence="2">
    <location>
        <begin position="76"/>
        <end position="98"/>
    </location>
</feature>
<organism evidence="3 4">
    <name type="scientific">Schaalia naturae</name>
    <dbReference type="NCBI Taxonomy" id="635203"/>
    <lineage>
        <taxon>Bacteria</taxon>
        <taxon>Bacillati</taxon>
        <taxon>Actinomycetota</taxon>
        <taxon>Actinomycetes</taxon>
        <taxon>Actinomycetales</taxon>
        <taxon>Actinomycetaceae</taxon>
        <taxon>Schaalia</taxon>
    </lineage>
</organism>
<sequence>MRGRRHPAPRVIASVLVVTVASGTLFSISASTTRDHAVQVDTDLVGLVRREQQLVESMESGNEALRADVKSALQAAQSGQAAQQSGTPSSGAAVPPLGASTDPAALTVTGLANVPVNGPGVTVTLTDAPAGSAADGVDPDWLVVHQQDIEDVMNALWSGGAEAMTVQGARITAGTVVRCIGNVILIDGRSYSPPYEIAAIGDPDQLDDTLEADPRIRIYKEYVARYGLGWSVKSSDHLEFEAASQEPTVQYAQVMEDHG</sequence>
<protein>
    <submittedName>
        <fullName evidence="3">DUF881 domain-containing protein</fullName>
    </submittedName>
</protein>
<dbReference type="Proteomes" id="UP001596527">
    <property type="component" value="Unassembled WGS sequence"/>
</dbReference>
<dbReference type="RefSeq" id="WP_380975639.1">
    <property type="nucleotide sequence ID" value="NZ_JBHTEF010000001.1"/>
</dbReference>
<name>A0ABW2SQ03_9ACTO</name>
<dbReference type="EMBL" id="JBHTEF010000001">
    <property type="protein sequence ID" value="MFC7581925.1"/>
    <property type="molecule type" value="Genomic_DNA"/>
</dbReference>
<comment type="similarity">
    <text evidence="1">Belongs to the UPF0749 family.</text>
</comment>
<evidence type="ECO:0000256" key="1">
    <source>
        <dbReference type="ARBA" id="ARBA00009108"/>
    </source>
</evidence>
<dbReference type="Gene3D" id="3.30.70.1880">
    <property type="entry name" value="Protein of unknown function DUF881"/>
    <property type="match status" value="1"/>
</dbReference>
<evidence type="ECO:0000313" key="4">
    <source>
        <dbReference type="Proteomes" id="UP001596527"/>
    </source>
</evidence>
<evidence type="ECO:0000313" key="3">
    <source>
        <dbReference type="EMBL" id="MFC7581925.1"/>
    </source>
</evidence>
<dbReference type="InterPro" id="IPR010273">
    <property type="entry name" value="DUF881"/>
</dbReference>
<accession>A0ABW2SQ03</accession>
<gene>
    <name evidence="3" type="ORF">ACFQWG_12035</name>
</gene>
<dbReference type="PANTHER" id="PTHR37313">
    <property type="entry name" value="UPF0749 PROTEIN RV1825"/>
    <property type="match status" value="1"/>
</dbReference>
<dbReference type="PANTHER" id="PTHR37313:SF4">
    <property type="entry name" value="CONSERVED MEMBRANE PROTEIN-RELATED"/>
    <property type="match status" value="1"/>
</dbReference>
<proteinExistence type="inferred from homology"/>
<keyword evidence="4" id="KW-1185">Reference proteome</keyword>
<comment type="caution">
    <text evidence="3">The sequence shown here is derived from an EMBL/GenBank/DDBJ whole genome shotgun (WGS) entry which is preliminary data.</text>
</comment>